<dbReference type="EMBL" id="RHHR01000036">
    <property type="protein sequence ID" value="RNB69962.1"/>
    <property type="molecule type" value="Genomic_DNA"/>
</dbReference>
<sequence>MENRSTEQNRIKELERLRTPLNNHIIEAAIKALKNAEYIDVDRVRGEYHLNEGEAIVAEIEKLMKSRGRRL</sequence>
<dbReference type="AlphaFoldDB" id="A0A3M8C2P1"/>
<gene>
    <name evidence="1" type="ORF">EDM52_18510</name>
</gene>
<dbReference type="RefSeq" id="WP_122910432.1">
    <property type="nucleotide sequence ID" value="NZ_CBCSBE010000013.1"/>
</dbReference>
<reference evidence="1 2" key="1">
    <citation type="submission" date="2018-10" db="EMBL/GenBank/DDBJ databases">
        <title>Phylogenomics of Brevibacillus.</title>
        <authorList>
            <person name="Dunlap C."/>
        </authorList>
    </citation>
    <scope>NUCLEOTIDE SEQUENCE [LARGE SCALE GENOMIC DNA]</scope>
    <source>
        <strain evidence="1 2">JCM 12215</strain>
    </source>
</reference>
<accession>A0A3M8C2P1</accession>
<protein>
    <submittedName>
        <fullName evidence="1">Uncharacterized protein</fullName>
    </submittedName>
</protein>
<evidence type="ECO:0000313" key="2">
    <source>
        <dbReference type="Proteomes" id="UP000282028"/>
    </source>
</evidence>
<name>A0A3M8C2P1_9BACL</name>
<comment type="caution">
    <text evidence="1">The sequence shown here is derived from an EMBL/GenBank/DDBJ whole genome shotgun (WGS) entry which is preliminary data.</text>
</comment>
<dbReference type="Proteomes" id="UP000282028">
    <property type="component" value="Unassembled WGS sequence"/>
</dbReference>
<dbReference type="OrthoDB" id="2475716at2"/>
<evidence type="ECO:0000313" key="1">
    <source>
        <dbReference type="EMBL" id="RNB69962.1"/>
    </source>
</evidence>
<keyword evidence="2" id="KW-1185">Reference proteome</keyword>
<proteinExistence type="predicted"/>
<organism evidence="1 2">
    <name type="scientific">Brevibacillus invocatus</name>
    <dbReference type="NCBI Taxonomy" id="173959"/>
    <lineage>
        <taxon>Bacteria</taxon>
        <taxon>Bacillati</taxon>
        <taxon>Bacillota</taxon>
        <taxon>Bacilli</taxon>
        <taxon>Bacillales</taxon>
        <taxon>Paenibacillaceae</taxon>
        <taxon>Brevibacillus</taxon>
    </lineage>
</organism>